<dbReference type="AlphaFoldDB" id="A0A9J5XWV2"/>
<proteinExistence type="predicted"/>
<evidence type="ECO:0000313" key="2">
    <source>
        <dbReference type="Proteomes" id="UP000824120"/>
    </source>
</evidence>
<protein>
    <submittedName>
        <fullName evidence="1">Uncharacterized protein</fullName>
    </submittedName>
</protein>
<dbReference type="EMBL" id="JACXVP010000008">
    <property type="protein sequence ID" value="KAG5592673.1"/>
    <property type="molecule type" value="Genomic_DNA"/>
</dbReference>
<gene>
    <name evidence="1" type="ORF">H5410_043187</name>
</gene>
<sequence length="62" mass="7634">MIFLLENSDIQQKKEPWKIIQRYFVNGLYLPEPIPNWFLNWWAYHGPTIKILPNPFLKLYKE</sequence>
<dbReference type="Proteomes" id="UP000824120">
    <property type="component" value="Chromosome 8"/>
</dbReference>
<keyword evidence="2" id="KW-1185">Reference proteome</keyword>
<comment type="caution">
    <text evidence="1">The sequence shown here is derived from an EMBL/GenBank/DDBJ whole genome shotgun (WGS) entry which is preliminary data.</text>
</comment>
<evidence type="ECO:0000313" key="1">
    <source>
        <dbReference type="EMBL" id="KAG5592673.1"/>
    </source>
</evidence>
<reference evidence="1 2" key="1">
    <citation type="submission" date="2020-09" db="EMBL/GenBank/DDBJ databases">
        <title>De no assembly of potato wild relative species, Solanum commersonii.</title>
        <authorList>
            <person name="Cho K."/>
        </authorList>
    </citation>
    <scope>NUCLEOTIDE SEQUENCE [LARGE SCALE GENOMIC DNA]</scope>
    <source>
        <strain evidence="1">LZ3.2</strain>
        <tissue evidence="1">Leaf</tissue>
    </source>
</reference>
<organism evidence="1 2">
    <name type="scientific">Solanum commersonii</name>
    <name type="common">Commerson's wild potato</name>
    <name type="synonym">Commerson's nightshade</name>
    <dbReference type="NCBI Taxonomy" id="4109"/>
    <lineage>
        <taxon>Eukaryota</taxon>
        <taxon>Viridiplantae</taxon>
        <taxon>Streptophyta</taxon>
        <taxon>Embryophyta</taxon>
        <taxon>Tracheophyta</taxon>
        <taxon>Spermatophyta</taxon>
        <taxon>Magnoliopsida</taxon>
        <taxon>eudicotyledons</taxon>
        <taxon>Gunneridae</taxon>
        <taxon>Pentapetalae</taxon>
        <taxon>asterids</taxon>
        <taxon>lamiids</taxon>
        <taxon>Solanales</taxon>
        <taxon>Solanaceae</taxon>
        <taxon>Solanoideae</taxon>
        <taxon>Solaneae</taxon>
        <taxon>Solanum</taxon>
    </lineage>
</organism>
<accession>A0A9J5XWV2</accession>
<name>A0A9J5XWV2_SOLCO</name>